<accession>A0A1C0YMG3</accession>
<comment type="caution">
    <text evidence="2">The sequence shown here is derived from an EMBL/GenBank/DDBJ whole genome shotgun (WGS) entry which is preliminary data.</text>
</comment>
<dbReference type="GO" id="GO:0005524">
    <property type="term" value="F:ATP binding"/>
    <property type="evidence" value="ECO:0007669"/>
    <property type="project" value="InterPro"/>
</dbReference>
<dbReference type="RefSeq" id="WP_066542161.1">
    <property type="nucleotide sequence ID" value="NZ_MASJ01000001.1"/>
</dbReference>
<dbReference type="InterPro" id="IPR027417">
    <property type="entry name" value="P-loop_NTPase"/>
</dbReference>
<evidence type="ECO:0000259" key="1">
    <source>
        <dbReference type="SMART" id="SM00382"/>
    </source>
</evidence>
<dbReference type="Pfam" id="PF01695">
    <property type="entry name" value="IstB_IS21"/>
    <property type="match status" value="1"/>
</dbReference>
<dbReference type="NCBIfam" id="NF006505">
    <property type="entry name" value="PRK08939.1"/>
    <property type="match status" value="1"/>
</dbReference>
<keyword evidence="3" id="KW-1185">Reference proteome</keyword>
<dbReference type="Pfam" id="PF07319">
    <property type="entry name" value="DnaI_N"/>
    <property type="match status" value="1"/>
</dbReference>
<dbReference type="STRING" id="33978.A6M13_00535"/>
<evidence type="ECO:0000313" key="3">
    <source>
        <dbReference type="Proteomes" id="UP000093199"/>
    </source>
</evidence>
<sequence length="309" mass="35165">MEPLNEAMKRAMPVNFKERYEQLKQTILEEPRVRSFLLANRAELTEQSIDRGIGKLQEFLEQSNTCCGASSTGACTNMMNGMIPELYVIRGTIDLRYKPCAQRKLEDDRRAVSERIASMHMPKDVLKATLKDLTFDHSRIEVFERVTDFAKAASEGAMPTKGFYIYGKFGVGKSFVLGALANELARLGIQTVMVFVPEFLRELKTAIGDNTLQQKIEFVKKAPVLMLDDLGAESLTAWTRDEILATILHYRMSEELPTFITSNFNYKALEEHLTQTQKGDHEPIKAARIMERIRAMTEPVEMMGNNRRV</sequence>
<evidence type="ECO:0000313" key="2">
    <source>
        <dbReference type="EMBL" id="OCS88365.1"/>
    </source>
</evidence>
<dbReference type="GO" id="GO:0006260">
    <property type="term" value="P:DNA replication"/>
    <property type="evidence" value="ECO:0007669"/>
    <property type="project" value="TreeGrafter"/>
</dbReference>
<dbReference type="AlphaFoldDB" id="A0A1C0YMG3"/>
<dbReference type="EMBL" id="MASJ01000001">
    <property type="protein sequence ID" value="OCS88365.1"/>
    <property type="molecule type" value="Genomic_DNA"/>
</dbReference>
<dbReference type="SUPFAM" id="SSF52540">
    <property type="entry name" value="P-loop containing nucleoside triphosphate hydrolases"/>
    <property type="match status" value="1"/>
</dbReference>
<dbReference type="Gene3D" id="3.40.50.300">
    <property type="entry name" value="P-loop containing nucleotide triphosphate hydrolases"/>
    <property type="match status" value="1"/>
</dbReference>
<reference evidence="2 3" key="1">
    <citation type="submission" date="2016-07" db="EMBL/GenBank/DDBJ databases">
        <title>Caryophanon tenue genome sequencing.</title>
        <authorList>
            <person name="Verma A."/>
            <person name="Pal Y."/>
            <person name="Krishnamurthi S."/>
        </authorList>
    </citation>
    <scope>NUCLEOTIDE SEQUENCE [LARGE SCALE GENOMIC DNA]</scope>
    <source>
        <strain evidence="2 3">DSM 14152</strain>
    </source>
</reference>
<feature type="domain" description="AAA+ ATPase" evidence="1">
    <location>
        <begin position="159"/>
        <end position="280"/>
    </location>
</feature>
<dbReference type="InterPro" id="IPR002611">
    <property type="entry name" value="IstB_ATP-bd"/>
</dbReference>
<protein>
    <submittedName>
        <fullName evidence="2">Primosomal protein DnaI</fullName>
    </submittedName>
</protein>
<proteinExistence type="predicted"/>
<name>A0A1C0YMG3_9BACL</name>
<dbReference type="InterPro" id="IPR003593">
    <property type="entry name" value="AAA+_ATPase"/>
</dbReference>
<dbReference type="CDD" id="cd00009">
    <property type="entry name" value="AAA"/>
    <property type="match status" value="1"/>
</dbReference>
<dbReference type="InterPro" id="IPR009928">
    <property type="entry name" value="DnaI_N"/>
</dbReference>
<gene>
    <name evidence="2" type="ORF">A6M13_00535</name>
</gene>
<dbReference type="PANTHER" id="PTHR30050">
    <property type="entry name" value="CHROMOSOMAL REPLICATION INITIATOR PROTEIN DNAA"/>
    <property type="match status" value="1"/>
</dbReference>
<dbReference type="PANTHER" id="PTHR30050:SF8">
    <property type="entry name" value="PRIMOSOMAL PROTEIN DNAI"/>
    <property type="match status" value="1"/>
</dbReference>
<dbReference type="SMART" id="SM00382">
    <property type="entry name" value="AAA"/>
    <property type="match status" value="1"/>
</dbReference>
<organism evidence="2 3">
    <name type="scientific">Caryophanon tenue</name>
    <dbReference type="NCBI Taxonomy" id="33978"/>
    <lineage>
        <taxon>Bacteria</taxon>
        <taxon>Bacillati</taxon>
        <taxon>Bacillota</taxon>
        <taxon>Bacilli</taxon>
        <taxon>Bacillales</taxon>
        <taxon>Caryophanaceae</taxon>
        <taxon>Caryophanon</taxon>
    </lineage>
</organism>
<dbReference type="Proteomes" id="UP000093199">
    <property type="component" value="Unassembled WGS sequence"/>
</dbReference>
<dbReference type="OrthoDB" id="61127at2"/>